<feature type="domain" description="Integrase catalytic" evidence="1">
    <location>
        <begin position="3"/>
        <end position="37"/>
    </location>
</feature>
<dbReference type="Pfam" id="PF13333">
    <property type="entry name" value="rve_2"/>
    <property type="match status" value="1"/>
</dbReference>
<dbReference type="Proteomes" id="UP000446658">
    <property type="component" value="Unassembled WGS sequence"/>
</dbReference>
<evidence type="ECO:0000313" key="2">
    <source>
        <dbReference type="EMBL" id="MTD34262.1"/>
    </source>
</evidence>
<proteinExistence type="predicted"/>
<reference evidence="2 3" key="1">
    <citation type="submission" date="2019-11" db="EMBL/GenBank/DDBJ databases">
        <title>Draft genome sequence of Paludibacterium sp. dN18-1.</title>
        <authorList>
            <person name="Im W.-T."/>
        </authorList>
    </citation>
    <scope>NUCLEOTIDE SEQUENCE [LARGE SCALE GENOMIC DNA]</scope>
    <source>
        <strain evidence="3">dN 18-1</strain>
    </source>
</reference>
<dbReference type="SUPFAM" id="SSF53098">
    <property type="entry name" value="Ribonuclease H-like"/>
    <property type="match status" value="1"/>
</dbReference>
<dbReference type="InterPro" id="IPR001584">
    <property type="entry name" value="Integrase_cat-core"/>
</dbReference>
<accession>A0A844GES2</accession>
<dbReference type="GO" id="GO:0015074">
    <property type="term" value="P:DNA integration"/>
    <property type="evidence" value="ECO:0007669"/>
    <property type="project" value="InterPro"/>
</dbReference>
<evidence type="ECO:0000259" key="1">
    <source>
        <dbReference type="Pfam" id="PF13333"/>
    </source>
</evidence>
<name>A0A844GES2_9NEIS</name>
<comment type="caution">
    <text evidence="2">The sequence shown here is derived from an EMBL/GenBank/DDBJ whole genome shotgun (WGS) entry which is preliminary data.</text>
</comment>
<keyword evidence="3" id="KW-1185">Reference proteome</keyword>
<protein>
    <submittedName>
        <fullName evidence="2">IS3 family transposase</fullName>
    </submittedName>
</protein>
<gene>
    <name evidence="2" type="ORF">GKE73_18140</name>
</gene>
<sequence>MREARTDVFDYIRFYNHQRRHSTPGYVTPVEYERRRLVLSA</sequence>
<dbReference type="EMBL" id="WLYX01000002">
    <property type="protein sequence ID" value="MTD34262.1"/>
    <property type="molecule type" value="Genomic_DNA"/>
</dbReference>
<organism evidence="2 3">
    <name type="scientific">Paludibacterium denitrificans</name>
    <dbReference type="NCBI Taxonomy" id="2675226"/>
    <lineage>
        <taxon>Bacteria</taxon>
        <taxon>Pseudomonadati</taxon>
        <taxon>Pseudomonadota</taxon>
        <taxon>Betaproteobacteria</taxon>
        <taxon>Neisseriales</taxon>
        <taxon>Chromobacteriaceae</taxon>
        <taxon>Paludibacterium</taxon>
    </lineage>
</organism>
<dbReference type="InterPro" id="IPR012337">
    <property type="entry name" value="RNaseH-like_sf"/>
</dbReference>
<dbReference type="AlphaFoldDB" id="A0A844GES2"/>
<evidence type="ECO:0000313" key="3">
    <source>
        <dbReference type="Proteomes" id="UP000446658"/>
    </source>
</evidence>